<evidence type="ECO:0000259" key="1">
    <source>
        <dbReference type="PROSITE" id="PS50995"/>
    </source>
</evidence>
<dbReference type="CDD" id="cd00090">
    <property type="entry name" value="HTH_ARSR"/>
    <property type="match status" value="1"/>
</dbReference>
<feature type="domain" description="HTH marR-type" evidence="1">
    <location>
        <begin position="1"/>
        <end position="145"/>
    </location>
</feature>
<sequence length="157" mass="17935">MGAAEKNIDASKVCFKLIYLLKRLNDTWLSNKLCHAHHCDFNTSHMPLFMSIGTDGMSNNQLAAQINVTKQAASKTIKELEKIGLVRSERSSSDARAVMLYYTPAGEEFYFHIKNQVIEQEERYKKLVGQKNYDTAMEVLQKMIAYHEEQNGKLTVV</sequence>
<dbReference type="SUPFAM" id="SSF46785">
    <property type="entry name" value="Winged helix' DNA-binding domain"/>
    <property type="match status" value="1"/>
</dbReference>
<dbReference type="Pfam" id="PF01047">
    <property type="entry name" value="MarR"/>
    <property type="match status" value="1"/>
</dbReference>
<comment type="caution">
    <text evidence="2">The sequence shown here is derived from an EMBL/GenBank/DDBJ whole genome shotgun (WGS) entry which is preliminary data.</text>
</comment>
<evidence type="ECO:0000313" key="3">
    <source>
        <dbReference type="Proteomes" id="UP000622475"/>
    </source>
</evidence>
<dbReference type="GO" id="GO:0006950">
    <property type="term" value="P:response to stress"/>
    <property type="evidence" value="ECO:0007669"/>
    <property type="project" value="TreeGrafter"/>
</dbReference>
<dbReference type="PANTHER" id="PTHR33164:SF43">
    <property type="entry name" value="HTH-TYPE TRANSCRIPTIONAL REPRESSOR YETL"/>
    <property type="match status" value="1"/>
</dbReference>
<dbReference type="PROSITE" id="PS50995">
    <property type="entry name" value="HTH_MARR_2"/>
    <property type="match status" value="1"/>
</dbReference>
<gene>
    <name evidence="2" type="ORF">IRJ16_04980</name>
</gene>
<dbReference type="RefSeq" id="WP_194110431.1">
    <property type="nucleotide sequence ID" value="NZ_JADFFL010000002.1"/>
</dbReference>
<dbReference type="InterPro" id="IPR039422">
    <property type="entry name" value="MarR/SlyA-like"/>
</dbReference>
<dbReference type="InterPro" id="IPR000835">
    <property type="entry name" value="HTH_MarR-typ"/>
</dbReference>
<dbReference type="GO" id="GO:0003700">
    <property type="term" value="F:DNA-binding transcription factor activity"/>
    <property type="evidence" value="ECO:0007669"/>
    <property type="project" value="InterPro"/>
</dbReference>
<dbReference type="EMBL" id="JADFFL010000002">
    <property type="protein sequence ID" value="MBE9661229.1"/>
    <property type="molecule type" value="Genomic_DNA"/>
</dbReference>
<dbReference type="InterPro" id="IPR036390">
    <property type="entry name" value="WH_DNA-bd_sf"/>
</dbReference>
<proteinExistence type="predicted"/>
<evidence type="ECO:0000313" key="2">
    <source>
        <dbReference type="EMBL" id="MBE9661229.1"/>
    </source>
</evidence>
<dbReference type="InterPro" id="IPR036388">
    <property type="entry name" value="WH-like_DNA-bd_sf"/>
</dbReference>
<reference evidence="2" key="1">
    <citation type="submission" date="2020-10" db="EMBL/GenBank/DDBJ databases">
        <title>Mucilaginibacter mali sp. nov., isolated from rhizosphere soil of apple orchard.</title>
        <authorList>
            <person name="Lee J.-S."/>
            <person name="Kim H.S."/>
            <person name="Kim J.-S."/>
        </authorList>
    </citation>
    <scope>NUCLEOTIDE SEQUENCE</scope>
    <source>
        <strain evidence="2">KCTC 22746</strain>
    </source>
</reference>
<dbReference type="PANTHER" id="PTHR33164">
    <property type="entry name" value="TRANSCRIPTIONAL REGULATOR, MARR FAMILY"/>
    <property type="match status" value="1"/>
</dbReference>
<dbReference type="Gene3D" id="1.10.10.10">
    <property type="entry name" value="Winged helix-like DNA-binding domain superfamily/Winged helix DNA-binding domain"/>
    <property type="match status" value="1"/>
</dbReference>
<name>A0A929KYI2_9SPHI</name>
<keyword evidence="3" id="KW-1185">Reference proteome</keyword>
<dbReference type="SMART" id="SM00347">
    <property type="entry name" value="HTH_MARR"/>
    <property type="match status" value="1"/>
</dbReference>
<organism evidence="2 3">
    <name type="scientific">Mucilaginibacter myungsuensis</name>
    <dbReference type="NCBI Taxonomy" id="649104"/>
    <lineage>
        <taxon>Bacteria</taxon>
        <taxon>Pseudomonadati</taxon>
        <taxon>Bacteroidota</taxon>
        <taxon>Sphingobacteriia</taxon>
        <taxon>Sphingobacteriales</taxon>
        <taxon>Sphingobacteriaceae</taxon>
        <taxon>Mucilaginibacter</taxon>
    </lineage>
</organism>
<accession>A0A929KYI2</accession>
<dbReference type="AlphaFoldDB" id="A0A929KYI2"/>
<protein>
    <submittedName>
        <fullName evidence="2">Winged helix-turn-helix transcriptional regulator</fullName>
    </submittedName>
</protein>
<dbReference type="InterPro" id="IPR011991">
    <property type="entry name" value="ArsR-like_HTH"/>
</dbReference>
<dbReference type="Proteomes" id="UP000622475">
    <property type="component" value="Unassembled WGS sequence"/>
</dbReference>